<dbReference type="InterPro" id="IPR036812">
    <property type="entry name" value="NAD(P)_OxRdtase_dom_sf"/>
</dbReference>
<name>B1W3B5_STRGG</name>
<dbReference type="InterPro" id="IPR053135">
    <property type="entry name" value="AKR2_Oxidoreductase"/>
</dbReference>
<dbReference type="eggNOG" id="COG0667">
    <property type="taxonomic scope" value="Bacteria"/>
</dbReference>
<dbReference type="InterPro" id="IPR023210">
    <property type="entry name" value="NADP_OxRdtase_dom"/>
</dbReference>
<dbReference type="KEGG" id="sgr:SGR_5968"/>
<proteinExistence type="predicted"/>
<reference evidence="3" key="1">
    <citation type="journal article" date="2008" name="J. Bacteriol.">
        <title>Genome sequence of the streptomycin-producing microorganism Streptomyces griseus IFO 13350.</title>
        <authorList>
            <person name="Ohnishi Y."/>
            <person name="Ishikawa J."/>
            <person name="Hara H."/>
            <person name="Suzuki H."/>
            <person name="Ikenoya M."/>
            <person name="Ikeda H."/>
            <person name="Yamashita A."/>
            <person name="Hattori M."/>
            <person name="Horinouchi S."/>
        </authorList>
    </citation>
    <scope>NUCLEOTIDE SEQUENCE [LARGE SCALE GENOMIC DNA]</scope>
    <source>
        <strain evidence="3">JCM 4626 / NBRC 13350</strain>
    </source>
</reference>
<dbReference type="PANTHER" id="PTHR43312">
    <property type="entry name" value="D-THREO-ALDOSE 1-DEHYDROGENASE"/>
    <property type="match status" value="1"/>
</dbReference>
<evidence type="ECO:0000313" key="3">
    <source>
        <dbReference type="Proteomes" id="UP000001685"/>
    </source>
</evidence>
<accession>B1W3B5</accession>
<organism evidence="2 3">
    <name type="scientific">Streptomyces griseus subsp. griseus (strain JCM 4626 / CBS 651.72 / NBRC 13350 / KCC S-0626 / ISP 5235)</name>
    <dbReference type="NCBI Taxonomy" id="455632"/>
    <lineage>
        <taxon>Bacteria</taxon>
        <taxon>Bacillati</taxon>
        <taxon>Actinomycetota</taxon>
        <taxon>Actinomycetes</taxon>
        <taxon>Kitasatosporales</taxon>
        <taxon>Streptomycetaceae</taxon>
        <taxon>Streptomyces</taxon>
    </lineage>
</organism>
<dbReference type="PANTHER" id="PTHR43312:SF1">
    <property type="entry name" value="NADP-DEPENDENT OXIDOREDUCTASE DOMAIN-CONTAINING PROTEIN"/>
    <property type="match status" value="1"/>
</dbReference>
<evidence type="ECO:0000313" key="2">
    <source>
        <dbReference type="EMBL" id="BAG22797.1"/>
    </source>
</evidence>
<feature type="domain" description="NADP-dependent oxidoreductase" evidence="1">
    <location>
        <begin position="72"/>
        <end position="329"/>
    </location>
</feature>
<dbReference type="SUPFAM" id="SSF51430">
    <property type="entry name" value="NAD(P)-linked oxidoreductase"/>
    <property type="match status" value="1"/>
</dbReference>
<protein>
    <submittedName>
        <fullName evidence="2">Oxidoreductase</fullName>
    </submittedName>
</protein>
<gene>
    <name evidence="2" type="ordered locus">SGR_5968</name>
</gene>
<dbReference type="EMBL" id="AP009493">
    <property type="protein sequence ID" value="BAG22797.1"/>
    <property type="molecule type" value="Genomic_DNA"/>
</dbReference>
<dbReference type="AlphaFoldDB" id="B1W3B5"/>
<dbReference type="Gene3D" id="3.20.20.100">
    <property type="entry name" value="NADP-dependent oxidoreductase domain"/>
    <property type="match status" value="1"/>
</dbReference>
<dbReference type="Pfam" id="PF00248">
    <property type="entry name" value="Aldo_ket_red"/>
    <property type="match status" value="1"/>
</dbReference>
<dbReference type="Proteomes" id="UP000001685">
    <property type="component" value="Chromosome"/>
</dbReference>
<evidence type="ECO:0000259" key="1">
    <source>
        <dbReference type="Pfam" id="PF00248"/>
    </source>
</evidence>
<dbReference type="HOGENOM" id="CLU_073071_0_0_11"/>
<sequence>MDEGHRALTGVGVTETRPEEPAMPFAALAAATTPTAHIGLGLAAVGRPGYINLHRDRDLPADRDPDALRARTHELLDAAYAQGVRYVDTARSYGRAEEFLGEWLDARPSFTDLVVGSKWGYTYTADWDVEAEEHEVKDHSLATFERQYAETRALLGDRLSLYQVHSVTPDSPALTDKELLDRLAALAADGVTVGLSTSGPAQADAIRAALAVTVDGEPLFRTVQATYNALETSAAPALAEAHDAGLTVIVKEGMANGRLAGDEAPAVFQEIAAAAGVGGDAVALALVLHQPWAGVVLSGAATAAQLSGNLHAAVVDLDDEQRAGLDALVEEPEAYWRHRAGLPWH</sequence>